<comment type="catalytic activity">
    <reaction evidence="16 17">
        <text>epoxyqueuosine(34) in tRNA + AH2 = queuosine(34) in tRNA + A + H2O</text>
        <dbReference type="Rhea" id="RHEA:32159"/>
        <dbReference type="Rhea" id="RHEA-COMP:18571"/>
        <dbReference type="Rhea" id="RHEA-COMP:18582"/>
        <dbReference type="ChEBI" id="CHEBI:13193"/>
        <dbReference type="ChEBI" id="CHEBI:15377"/>
        <dbReference type="ChEBI" id="CHEBI:17499"/>
        <dbReference type="ChEBI" id="CHEBI:194431"/>
        <dbReference type="ChEBI" id="CHEBI:194443"/>
        <dbReference type="EC" id="1.17.99.6"/>
    </reaction>
</comment>
<feature type="binding site" evidence="17">
    <location>
        <position position="69"/>
    </location>
    <ligand>
        <name>[4Fe-4S] cluster</name>
        <dbReference type="ChEBI" id="CHEBI:49883"/>
    </ligand>
</feature>
<name>A0A7Z0PG64_9FUSO</name>
<dbReference type="PANTHER" id="PTHR36701">
    <property type="entry name" value="EPOXYQUEUOSINE REDUCTASE QUEH"/>
    <property type="match status" value="1"/>
</dbReference>
<dbReference type="GO" id="GO:0046872">
    <property type="term" value="F:metal ion binding"/>
    <property type="evidence" value="ECO:0007669"/>
    <property type="project" value="UniProtKB-KW"/>
</dbReference>
<feature type="disulfide bond" description="Redox-active" evidence="17">
    <location>
        <begin position="235"/>
        <end position="237"/>
    </location>
</feature>
<keyword evidence="6 17" id="KW-0004">4Fe-4S</keyword>
<proteinExistence type="inferred from homology"/>
<dbReference type="Proteomes" id="UP000526184">
    <property type="component" value="Unassembled WGS sequence"/>
</dbReference>
<evidence type="ECO:0000256" key="3">
    <source>
        <dbReference type="ARBA" id="ARBA00008207"/>
    </source>
</evidence>
<evidence type="ECO:0000256" key="4">
    <source>
        <dbReference type="ARBA" id="ARBA00012622"/>
    </source>
</evidence>
<dbReference type="GO" id="GO:0008616">
    <property type="term" value="P:tRNA queuosine(34) biosynthetic process"/>
    <property type="evidence" value="ECO:0007669"/>
    <property type="project" value="UniProtKB-UniRule"/>
</dbReference>
<dbReference type="AlphaFoldDB" id="A0A7Z0PG64"/>
<evidence type="ECO:0000256" key="6">
    <source>
        <dbReference type="ARBA" id="ARBA00022485"/>
    </source>
</evidence>
<protein>
    <recommendedName>
        <fullName evidence="5 17">Epoxyqueuosine reductase QueH</fullName>
        <ecNumber evidence="4 17">1.17.99.6</ecNumber>
    </recommendedName>
    <alternativeName>
        <fullName evidence="15 17">Queuosine biosynthesis protein QueH</fullName>
    </alternativeName>
</protein>
<dbReference type="HAMAP" id="MF_02089">
    <property type="entry name" value="QueH"/>
    <property type="match status" value="1"/>
</dbReference>
<keyword evidence="8 17" id="KW-0479">Metal-binding</keyword>
<evidence type="ECO:0000256" key="11">
    <source>
        <dbReference type="ARBA" id="ARBA00023004"/>
    </source>
</evidence>
<organism evidence="18 19">
    <name type="scientific">Streptobacillus felis</name>
    <dbReference type="NCBI Taxonomy" id="1384509"/>
    <lineage>
        <taxon>Bacteria</taxon>
        <taxon>Fusobacteriati</taxon>
        <taxon>Fusobacteriota</taxon>
        <taxon>Fusobacteriia</taxon>
        <taxon>Fusobacteriales</taxon>
        <taxon>Leptotrichiaceae</taxon>
        <taxon>Streptobacillus</taxon>
    </lineage>
</organism>
<dbReference type="EC" id="1.17.99.6" evidence="4 17"/>
<evidence type="ECO:0000256" key="5">
    <source>
        <dbReference type="ARBA" id="ARBA00016895"/>
    </source>
</evidence>
<evidence type="ECO:0000256" key="17">
    <source>
        <dbReference type="HAMAP-Rule" id="MF_02089"/>
    </source>
</evidence>
<evidence type="ECO:0000256" key="2">
    <source>
        <dbReference type="ARBA" id="ARBA00004691"/>
    </source>
</evidence>
<keyword evidence="14 17" id="KW-0676">Redox-active center</keyword>
<comment type="function">
    <text evidence="1 17">Catalyzes the conversion of epoxyqueuosine (oQ) to queuosine (Q), which is a hypermodified base found in the wobble positions of tRNA(Asp), tRNA(Asn), tRNA(His) and tRNA(Tyr).</text>
</comment>
<keyword evidence="11 17" id="KW-0408">Iron</keyword>
<keyword evidence="13 17" id="KW-1015">Disulfide bond</keyword>
<comment type="caution">
    <text evidence="18">The sequence shown here is derived from an EMBL/GenBank/DDBJ whole genome shotgun (WGS) entry which is preliminary data.</text>
</comment>
<dbReference type="EMBL" id="JABMKT010000017">
    <property type="protein sequence ID" value="NYV27962.1"/>
    <property type="molecule type" value="Genomic_DNA"/>
</dbReference>
<keyword evidence="7 17" id="KW-0819">tRNA processing</keyword>
<keyword evidence="9 17" id="KW-0671">Queuosine biosynthesis</keyword>
<evidence type="ECO:0000256" key="10">
    <source>
        <dbReference type="ARBA" id="ARBA00023002"/>
    </source>
</evidence>
<dbReference type="GO" id="GO:0051539">
    <property type="term" value="F:4 iron, 4 sulfur cluster binding"/>
    <property type="evidence" value="ECO:0007669"/>
    <property type="project" value="UniProtKB-UniRule"/>
</dbReference>
<feature type="binding site" evidence="17">
    <location>
        <position position="70"/>
    </location>
    <ligand>
        <name>[4Fe-4S] cluster</name>
        <dbReference type="ChEBI" id="CHEBI:49883"/>
    </ligand>
</feature>
<keyword evidence="19" id="KW-1185">Reference proteome</keyword>
<evidence type="ECO:0000256" key="15">
    <source>
        <dbReference type="ARBA" id="ARBA00031446"/>
    </source>
</evidence>
<comment type="similarity">
    <text evidence="3 17">Belongs to the QueH family.</text>
</comment>
<evidence type="ECO:0000256" key="14">
    <source>
        <dbReference type="ARBA" id="ARBA00023284"/>
    </source>
</evidence>
<dbReference type="InterPro" id="IPR003828">
    <property type="entry name" value="QueH"/>
</dbReference>
<sequence>MKDNQGRNDKVFNLIKNNSFVKENEFDNALSILSSMNKNQVINYHTVLEKMIKNWKNSEKKPRILLHSCCAPCSTYTLEFLCQYADVTILFANSNIHPKQEYIKRSEVQQKFIEDFNNKTGNKVGYIEDEYNPKHFLELTKGQEKEPEGGNRCVTCFQMRLDIVAKYAKELNYDYFGSAITLSPKKNSKLINELGFEVQEIYNVKYLPSDFKKNNGYKRSIEMCNEYDVYRQCYCGCIFALNDQIKQQKEREKNK</sequence>
<evidence type="ECO:0000256" key="7">
    <source>
        <dbReference type="ARBA" id="ARBA00022694"/>
    </source>
</evidence>
<feature type="binding site" evidence="17">
    <location>
        <position position="156"/>
    </location>
    <ligand>
        <name>[4Fe-4S] cluster</name>
        <dbReference type="ChEBI" id="CHEBI:49883"/>
    </ligand>
</feature>
<accession>A0A7Z0PG64</accession>
<dbReference type="Pfam" id="PF02677">
    <property type="entry name" value="QueH"/>
    <property type="match status" value="1"/>
</dbReference>
<evidence type="ECO:0000313" key="19">
    <source>
        <dbReference type="Proteomes" id="UP000526184"/>
    </source>
</evidence>
<evidence type="ECO:0000256" key="13">
    <source>
        <dbReference type="ARBA" id="ARBA00023157"/>
    </source>
</evidence>
<evidence type="ECO:0000256" key="1">
    <source>
        <dbReference type="ARBA" id="ARBA00002268"/>
    </source>
</evidence>
<dbReference type="UniPathway" id="UPA00392"/>
<dbReference type="PANTHER" id="PTHR36701:SF1">
    <property type="entry name" value="EPOXYQUEUOSINE REDUCTASE QUEH"/>
    <property type="match status" value="1"/>
</dbReference>
<evidence type="ECO:0000313" key="18">
    <source>
        <dbReference type="EMBL" id="NYV27962.1"/>
    </source>
</evidence>
<comment type="pathway">
    <text evidence="2 17">tRNA modification; tRNA-queuosine biosynthesis.</text>
</comment>
<feature type="binding site" evidence="17">
    <location>
        <position position="153"/>
    </location>
    <ligand>
        <name>[4Fe-4S] cluster</name>
        <dbReference type="ChEBI" id="CHEBI:49883"/>
    </ligand>
</feature>
<keyword evidence="12 17" id="KW-0411">Iron-sulfur</keyword>
<dbReference type="GO" id="GO:0052693">
    <property type="term" value="F:epoxyqueuosine reductase activity"/>
    <property type="evidence" value="ECO:0007669"/>
    <property type="project" value="UniProtKB-UniRule"/>
</dbReference>
<evidence type="ECO:0000256" key="9">
    <source>
        <dbReference type="ARBA" id="ARBA00022785"/>
    </source>
</evidence>
<reference evidence="18 19" key="1">
    <citation type="submission" date="2020-05" db="EMBL/GenBank/DDBJ databases">
        <title>Streptobacillus felis strain LHL191014123.</title>
        <authorList>
            <person name="Fawzy A."/>
            <person name="Rau J."/>
            <person name="Risse K."/>
            <person name="Schauerte N."/>
            <person name="Geiger C."/>
            <person name="Blom J."/>
            <person name="Imirzalioglu C."/>
            <person name="Falgenhauer J."/>
            <person name="Bach A."/>
            <person name="Herden C."/>
            <person name="Eisenberg T."/>
        </authorList>
    </citation>
    <scope>NUCLEOTIDE SEQUENCE [LARGE SCALE GENOMIC DNA]</scope>
    <source>
        <strain evidence="18 19">LHL191014123</strain>
    </source>
</reference>
<evidence type="ECO:0000256" key="8">
    <source>
        <dbReference type="ARBA" id="ARBA00022723"/>
    </source>
</evidence>
<gene>
    <name evidence="17" type="primary">queH</name>
    <name evidence="18" type="ORF">HP397_03910</name>
</gene>
<keyword evidence="10 17" id="KW-0560">Oxidoreductase</keyword>
<evidence type="ECO:0000256" key="16">
    <source>
        <dbReference type="ARBA" id="ARBA00047415"/>
    </source>
</evidence>
<evidence type="ECO:0000256" key="12">
    <source>
        <dbReference type="ARBA" id="ARBA00023014"/>
    </source>
</evidence>